<dbReference type="Gene3D" id="2.30.30.490">
    <property type="match status" value="1"/>
</dbReference>
<comment type="caution">
    <text evidence="3">The sequence shown here is derived from an EMBL/GenBank/DDBJ whole genome shotgun (WGS) entry which is preliminary data.</text>
</comment>
<feature type="region of interest" description="Disordered" evidence="1">
    <location>
        <begin position="294"/>
        <end position="392"/>
    </location>
</feature>
<accession>A0A179FDD7</accession>
<organism evidence="3 4">
    <name type="scientific">Pochonia chlamydosporia 170</name>
    <dbReference type="NCBI Taxonomy" id="1380566"/>
    <lineage>
        <taxon>Eukaryota</taxon>
        <taxon>Fungi</taxon>
        <taxon>Dikarya</taxon>
        <taxon>Ascomycota</taxon>
        <taxon>Pezizomycotina</taxon>
        <taxon>Sordariomycetes</taxon>
        <taxon>Hypocreomycetidae</taxon>
        <taxon>Hypocreales</taxon>
        <taxon>Clavicipitaceae</taxon>
        <taxon>Pochonia</taxon>
    </lineage>
</organism>
<evidence type="ECO:0000313" key="4">
    <source>
        <dbReference type="Proteomes" id="UP000078397"/>
    </source>
</evidence>
<feature type="compositionally biased region" description="Basic and acidic residues" evidence="1">
    <location>
        <begin position="294"/>
        <end position="304"/>
    </location>
</feature>
<feature type="compositionally biased region" description="Polar residues" evidence="1">
    <location>
        <begin position="351"/>
        <end position="362"/>
    </location>
</feature>
<dbReference type="InterPro" id="IPR043151">
    <property type="entry name" value="BAH_sf"/>
</dbReference>
<gene>
    <name evidence="3" type="ORF">VFPPC_09178</name>
</gene>
<sequence>MSSKSRKRSRTVTDENRADCPFTVAMVTAPSSEERDHIAKKRKRDGDEDGAASNNTKKELVQMSPFEPRGKFKSNQSMNLAYTVEPRKRWQDMTRYNSFVLNGYKYCNDDFVYVANEATIERQKATGKAADGGNGLLQSTDYWVARILEVRAADEHHVYARIYWMYSPDELPPGTQDGKKTISGRQPYHGQNELIASNHMDVINVVSVAMKATVHHWIESDDDEVQDALYWRQAFNCRTSQISSVDLTCKCQTPANPDKTLIGCTTPDCGNWLHHECLLHDVLTQVYERLGTDKPHISEKKESTSVKTETDDDSVQHPLTPTETKEERTPSAIDVKGPSENGDHTLVIRNNEGTPKGATQTPTPGPPNSVGPKSVKTTSAKKGRGKKAADDKPYEGLFEASLKMNDGPMAWVITDLRPNIAGGDRTWTERAKCLICNNTID</sequence>
<dbReference type="GO" id="GO:0003682">
    <property type="term" value="F:chromatin binding"/>
    <property type="evidence" value="ECO:0007669"/>
    <property type="project" value="InterPro"/>
</dbReference>
<dbReference type="SUPFAM" id="SSF57903">
    <property type="entry name" value="FYVE/PHD zinc finger"/>
    <property type="match status" value="1"/>
</dbReference>
<protein>
    <submittedName>
        <fullName evidence="3">Ebs-bah-phd domain-containing protein</fullName>
    </submittedName>
</protein>
<evidence type="ECO:0000313" key="3">
    <source>
        <dbReference type="EMBL" id="OAQ63320.1"/>
    </source>
</evidence>
<dbReference type="OrthoDB" id="10259622at2759"/>
<evidence type="ECO:0000256" key="1">
    <source>
        <dbReference type="SAM" id="MobiDB-lite"/>
    </source>
</evidence>
<name>A0A179FDD7_METCM</name>
<dbReference type="AlphaFoldDB" id="A0A179FDD7"/>
<evidence type="ECO:0000259" key="2">
    <source>
        <dbReference type="PROSITE" id="PS51038"/>
    </source>
</evidence>
<dbReference type="InterPro" id="IPR011011">
    <property type="entry name" value="Znf_FYVE_PHD"/>
</dbReference>
<dbReference type="Proteomes" id="UP000078397">
    <property type="component" value="Unassembled WGS sequence"/>
</dbReference>
<dbReference type="KEGG" id="pchm:VFPPC_09178"/>
<feature type="region of interest" description="Disordered" evidence="1">
    <location>
        <begin position="1"/>
        <end position="60"/>
    </location>
</feature>
<keyword evidence="4" id="KW-1185">Reference proteome</keyword>
<feature type="domain" description="BAH" evidence="2">
    <location>
        <begin position="104"/>
        <end position="246"/>
    </location>
</feature>
<dbReference type="EMBL" id="LSBJ02000006">
    <property type="protein sequence ID" value="OAQ63320.1"/>
    <property type="molecule type" value="Genomic_DNA"/>
</dbReference>
<dbReference type="PANTHER" id="PTHR46364">
    <property type="entry name" value="OS08G0421900 PROTEIN"/>
    <property type="match status" value="1"/>
</dbReference>
<reference evidence="3 4" key="1">
    <citation type="journal article" date="2016" name="PLoS Pathog.">
        <title>Biosynthesis of antibiotic leucinostatins in bio-control fungus Purpureocillium lilacinum and their inhibition on phytophthora revealed by genome mining.</title>
        <authorList>
            <person name="Wang G."/>
            <person name="Liu Z."/>
            <person name="Lin R."/>
            <person name="Li E."/>
            <person name="Mao Z."/>
            <person name="Ling J."/>
            <person name="Yang Y."/>
            <person name="Yin W.B."/>
            <person name="Xie B."/>
        </authorList>
    </citation>
    <scope>NUCLEOTIDE SEQUENCE [LARGE SCALE GENOMIC DNA]</scope>
    <source>
        <strain evidence="3">170</strain>
    </source>
</reference>
<dbReference type="RefSeq" id="XP_018140900.1">
    <property type="nucleotide sequence ID" value="XM_018287761.1"/>
</dbReference>
<dbReference type="InterPro" id="IPR001025">
    <property type="entry name" value="BAH_dom"/>
</dbReference>
<dbReference type="STRING" id="1380566.A0A179FDD7"/>
<dbReference type="GeneID" id="28851755"/>
<dbReference type="CDD" id="cd04370">
    <property type="entry name" value="BAH"/>
    <property type="match status" value="1"/>
</dbReference>
<proteinExistence type="predicted"/>
<feature type="compositionally biased region" description="Basic residues" evidence="1">
    <location>
        <begin position="1"/>
        <end position="10"/>
    </location>
</feature>
<dbReference type="PROSITE" id="PS51038">
    <property type="entry name" value="BAH"/>
    <property type="match status" value="1"/>
</dbReference>